<feature type="binding site" evidence="8">
    <location>
        <position position="230"/>
    </location>
    <ligand>
        <name>L-glutamine</name>
        <dbReference type="ChEBI" id="CHEBI:58359"/>
    </ligand>
</feature>
<reference evidence="11" key="1">
    <citation type="submission" date="2023-12" db="EMBL/GenBank/DDBJ databases">
        <title>Novel isolates from deep terrestrial aquifers shed light on the physiology and ecology of the class Limnochordia.</title>
        <authorList>
            <person name="Karnachuk O.V."/>
            <person name="Lukina A.P."/>
            <person name="Avakyan M.R."/>
            <person name="Kadnikov V."/>
            <person name="Begmatov S."/>
            <person name="Beletsky A.V."/>
            <person name="Mardanov A.V."/>
            <person name="Ravin N.V."/>
        </authorList>
    </citation>
    <scope>NUCLEOTIDE SEQUENCE [LARGE SCALE GENOMIC DNA]</scope>
    <source>
        <strain evidence="11">LN</strain>
    </source>
</reference>
<dbReference type="InterPro" id="IPR017926">
    <property type="entry name" value="GATASE"/>
</dbReference>
<dbReference type="SMART" id="SM01097">
    <property type="entry name" value="CPSase_sm_chain"/>
    <property type="match status" value="1"/>
</dbReference>
<name>A0ABZ1BMN4_9FIRM</name>
<dbReference type="RefSeq" id="WP_324667647.1">
    <property type="nucleotide sequence ID" value="NZ_CP141614.1"/>
</dbReference>
<dbReference type="InterPro" id="IPR006274">
    <property type="entry name" value="CarbamoylP_synth_ssu"/>
</dbReference>
<dbReference type="NCBIfam" id="NF009475">
    <property type="entry name" value="PRK12838.1"/>
    <property type="match status" value="1"/>
</dbReference>
<dbReference type="HAMAP" id="MF_01209">
    <property type="entry name" value="CPSase_S_chain"/>
    <property type="match status" value="1"/>
</dbReference>
<dbReference type="InterPro" id="IPR029062">
    <property type="entry name" value="Class_I_gatase-like"/>
</dbReference>
<dbReference type="PRINTS" id="PR00099">
    <property type="entry name" value="CPSGATASE"/>
</dbReference>
<evidence type="ECO:0000256" key="4">
    <source>
        <dbReference type="ARBA" id="ARBA00022741"/>
    </source>
</evidence>
<dbReference type="EMBL" id="CP141614">
    <property type="protein sequence ID" value="WRP13402.1"/>
    <property type="molecule type" value="Genomic_DNA"/>
</dbReference>
<keyword evidence="6 8" id="KW-0315">Glutamine amidotransferase</keyword>
<feature type="binding site" evidence="8">
    <location>
        <position position="228"/>
    </location>
    <ligand>
        <name>L-glutamine</name>
        <dbReference type="ChEBI" id="CHEBI:58359"/>
    </ligand>
</feature>
<comment type="catalytic activity">
    <reaction evidence="7 8">
        <text>hydrogencarbonate + L-glutamine + 2 ATP + H2O = carbamoyl phosphate + L-glutamate + 2 ADP + phosphate + 2 H(+)</text>
        <dbReference type="Rhea" id="RHEA:18633"/>
        <dbReference type="ChEBI" id="CHEBI:15377"/>
        <dbReference type="ChEBI" id="CHEBI:15378"/>
        <dbReference type="ChEBI" id="CHEBI:17544"/>
        <dbReference type="ChEBI" id="CHEBI:29985"/>
        <dbReference type="ChEBI" id="CHEBI:30616"/>
        <dbReference type="ChEBI" id="CHEBI:43474"/>
        <dbReference type="ChEBI" id="CHEBI:58228"/>
        <dbReference type="ChEBI" id="CHEBI:58359"/>
        <dbReference type="ChEBI" id="CHEBI:456216"/>
        <dbReference type="EC" id="6.3.5.5"/>
    </reaction>
</comment>
<sequence>MRAGRAPAWLALEDGSVYEGVRVGRDGETSGEVVFTTVQTGYQEVLTDPSYRGQIVVFTQPLIGNYGTSACDVESGAVQVRGVVMRELADDPQALPPGVGSLEAWLTEHGVVGIAGVDTRSLVRRLRARGTMRGFLTSRPIERSELVERSRRVPELGEQSLIEEVSPAAPYHLGEGAGPHVVVLDLGVKRHILLNLVERGCRVTVVPSHFTAQQILALRPQGVVISNGPGDPAAARQPIATVRGLLGQVPLFGICLGHQLLGLAMGARTYRMKFGHRGGNHPVQEVKTGRVYITTHNHGYALDESSLPPELIVTHRSLNDGTVEGMRHRDLPAWSVQFHPEATPGPRENVHLFDAFVATVGAHSGAGPGAAGSHRGG</sequence>
<feature type="binding site" evidence="8">
    <location>
        <position position="50"/>
    </location>
    <ligand>
        <name>L-glutamine</name>
        <dbReference type="ChEBI" id="CHEBI:58359"/>
    </ligand>
</feature>
<comment type="similarity">
    <text evidence="2 8">Belongs to the CarA family.</text>
</comment>
<proteinExistence type="inferred from homology"/>
<dbReference type="PANTHER" id="PTHR43418">
    <property type="entry name" value="MULTIFUNCTIONAL TRYPTOPHAN BIOSYNTHESIS PROTEIN-RELATED"/>
    <property type="match status" value="1"/>
</dbReference>
<dbReference type="Pfam" id="PF00988">
    <property type="entry name" value="CPSase_sm_chain"/>
    <property type="match status" value="1"/>
</dbReference>
<dbReference type="Gene3D" id="3.40.50.880">
    <property type="match status" value="1"/>
</dbReference>
<keyword evidence="3 8" id="KW-0436">Ligase</keyword>
<keyword evidence="8" id="KW-0055">Arginine biosynthesis</keyword>
<dbReference type="GO" id="GO:0004088">
    <property type="term" value="F:carbamoyl-phosphate synthase (glutamine-hydrolyzing) activity"/>
    <property type="evidence" value="ECO:0007669"/>
    <property type="project" value="UniProtKB-EC"/>
</dbReference>
<comment type="catalytic activity">
    <reaction evidence="8">
        <text>L-glutamine + H2O = L-glutamate + NH4(+)</text>
        <dbReference type="Rhea" id="RHEA:15889"/>
        <dbReference type="ChEBI" id="CHEBI:15377"/>
        <dbReference type="ChEBI" id="CHEBI:28938"/>
        <dbReference type="ChEBI" id="CHEBI:29985"/>
        <dbReference type="ChEBI" id="CHEBI:58359"/>
    </reaction>
</comment>
<dbReference type="Proteomes" id="UP001333102">
    <property type="component" value="Chromosome"/>
</dbReference>
<dbReference type="InterPro" id="IPR002474">
    <property type="entry name" value="CarbamoylP_synth_ssu_N"/>
</dbReference>
<evidence type="ECO:0000256" key="1">
    <source>
        <dbReference type="ARBA" id="ARBA00005077"/>
    </source>
</evidence>
<feature type="binding site" evidence="8">
    <location>
        <position position="299"/>
    </location>
    <ligand>
        <name>L-glutamine</name>
        <dbReference type="ChEBI" id="CHEBI:58359"/>
    </ligand>
</feature>
<dbReference type="NCBIfam" id="TIGR01368">
    <property type="entry name" value="CPSaseIIsmall"/>
    <property type="match status" value="1"/>
</dbReference>
<evidence type="ECO:0000256" key="6">
    <source>
        <dbReference type="ARBA" id="ARBA00022962"/>
    </source>
</evidence>
<comment type="subunit">
    <text evidence="8">Composed of two chains; the small (or glutamine) chain promotes the hydrolysis of glutamine to ammonia, which is used by the large (or ammonia) chain to synthesize carbamoyl phosphate. Tetramer of heterodimers (alpha,beta)4.</text>
</comment>
<accession>A0ABZ1BMN4</accession>
<dbReference type="Gene3D" id="3.50.30.20">
    <property type="entry name" value="Carbamoyl-phosphate synthase small subunit, N-terminal domain"/>
    <property type="match status" value="1"/>
</dbReference>
<evidence type="ECO:0000256" key="2">
    <source>
        <dbReference type="ARBA" id="ARBA00007800"/>
    </source>
</evidence>
<feature type="active site" evidence="8">
    <location>
        <position position="339"/>
    </location>
</feature>
<gene>
    <name evidence="8 10" type="primary">carA</name>
    <name evidence="10" type="ORF">VLY81_08045</name>
</gene>
<comment type="pathway">
    <text evidence="1 8">Amino-acid biosynthesis; L-arginine biosynthesis; carbamoyl phosphate from bicarbonate: step 1/1.</text>
</comment>
<feature type="region of interest" description="CPSase" evidence="8">
    <location>
        <begin position="1"/>
        <end position="179"/>
    </location>
</feature>
<evidence type="ECO:0000313" key="11">
    <source>
        <dbReference type="Proteomes" id="UP001333102"/>
    </source>
</evidence>
<evidence type="ECO:0000256" key="3">
    <source>
        <dbReference type="ARBA" id="ARBA00022598"/>
    </source>
</evidence>
<keyword evidence="8" id="KW-0665">Pyrimidine biosynthesis</keyword>
<feature type="binding site" evidence="8">
    <location>
        <position position="256"/>
    </location>
    <ligand>
        <name>L-glutamine</name>
        <dbReference type="ChEBI" id="CHEBI:58359"/>
    </ligand>
</feature>
<comment type="function">
    <text evidence="8">Small subunit of the glutamine-dependent carbamoyl phosphate synthetase (CPSase). CPSase catalyzes the formation of carbamoyl phosphate from the ammonia moiety of glutamine, carbonate, and phosphate donated by ATP, constituting the first step of 2 biosynthetic pathways, one leading to arginine and/or urea and the other to pyrimidine nucleotides. The small subunit (glutamine amidotransferase) binds and cleaves glutamine to supply the large subunit with the substrate ammonia.</text>
</comment>
<comment type="pathway">
    <text evidence="8">Pyrimidine metabolism; UMP biosynthesis via de novo pathway; (S)-dihydroorotate from bicarbonate: step 1/3.</text>
</comment>
<dbReference type="EC" id="6.3.5.5" evidence="8"/>
<protein>
    <recommendedName>
        <fullName evidence="8">Carbamoyl phosphate synthase small chain</fullName>
        <ecNumber evidence="8">6.3.5.5</ecNumber>
    </recommendedName>
    <alternativeName>
        <fullName evidence="8">Carbamoyl phosphate synthetase glutamine chain</fullName>
    </alternativeName>
</protein>
<evidence type="ECO:0000256" key="7">
    <source>
        <dbReference type="ARBA" id="ARBA00048816"/>
    </source>
</evidence>
<dbReference type="SUPFAM" id="SSF52021">
    <property type="entry name" value="Carbamoyl phosphate synthetase, small subunit N-terminal domain"/>
    <property type="match status" value="1"/>
</dbReference>
<dbReference type="InterPro" id="IPR050472">
    <property type="entry name" value="Anth_synth/Amidotransfase"/>
</dbReference>
<dbReference type="PANTHER" id="PTHR43418:SF7">
    <property type="entry name" value="CARBAMOYL-PHOSPHATE SYNTHASE SMALL CHAIN"/>
    <property type="match status" value="1"/>
</dbReference>
<feature type="binding site" evidence="8">
    <location>
        <position position="297"/>
    </location>
    <ligand>
        <name>L-glutamine</name>
        <dbReference type="ChEBI" id="CHEBI:58359"/>
    </ligand>
</feature>
<dbReference type="PRINTS" id="PR00096">
    <property type="entry name" value="GATASE"/>
</dbReference>
<evidence type="ECO:0000256" key="5">
    <source>
        <dbReference type="ARBA" id="ARBA00022840"/>
    </source>
</evidence>
<organism evidence="10 11">
    <name type="scientific">Geochorda subterranea</name>
    <dbReference type="NCBI Taxonomy" id="3109564"/>
    <lineage>
        <taxon>Bacteria</taxon>
        <taxon>Bacillati</taxon>
        <taxon>Bacillota</taxon>
        <taxon>Limnochordia</taxon>
        <taxon>Limnochordales</taxon>
        <taxon>Geochordaceae</taxon>
        <taxon>Geochorda</taxon>
    </lineage>
</organism>
<dbReference type="InterPro" id="IPR035686">
    <property type="entry name" value="CPSase_GATase1"/>
</dbReference>
<feature type="binding site" evidence="8">
    <location>
        <position position="259"/>
    </location>
    <ligand>
        <name>L-glutamine</name>
        <dbReference type="ChEBI" id="CHEBI:58359"/>
    </ligand>
</feature>
<evidence type="ECO:0000256" key="8">
    <source>
        <dbReference type="HAMAP-Rule" id="MF_01209"/>
    </source>
</evidence>
<feature type="binding site" evidence="8">
    <location>
        <position position="300"/>
    </location>
    <ligand>
        <name>L-glutamine</name>
        <dbReference type="ChEBI" id="CHEBI:58359"/>
    </ligand>
</feature>
<dbReference type="SUPFAM" id="SSF52317">
    <property type="entry name" value="Class I glutamine amidotransferase-like"/>
    <property type="match status" value="1"/>
</dbReference>
<keyword evidence="5 8" id="KW-0067">ATP-binding</keyword>
<keyword evidence="8" id="KW-0028">Amino-acid biosynthesis</keyword>
<dbReference type="PRINTS" id="PR00097">
    <property type="entry name" value="ANTSNTHASEII"/>
</dbReference>
<keyword evidence="4 8" id="KW-0547">Nucleotide-binding</keyword>
<dbReference type="PROSITE" id="PS51273">
    <property type="entry name" value="GATASE_TYPE_1"/>
    <property type="match status" value="1"/>
</dbReference>
<evidence type="ECO:0000313" key="10">
    <source>
        <dbReference type="EMBL" id="WRP13402.1"/>
    </source>
</evidence>
<feature type="active site" description="Nucleophile" evidence="8">
    <location>
        <position position="255"/>
    </location>
</feature>
<dbReference type="InterPro" id="IPR036480">
    <property type="entry name" value="CarbP_synth_ssu_N_sf"/>
</dbReference>
<evidence type="ECO:0000259" key="9">
    <source>
        <dbReference type="SMART" id="SM01097"/>
    </source>
</evidence>
<keyword evidence="11" id="KW-1185">Reference proteome</keyword>
<dbReference type="CDD" id="cd01744">
    <property type="entry name" value="GATase1_CPSase"/>
    <property type="match status" value="1"/>
</dbReference>
<feature type="active site" evidence="8">
    <location>
        <position position="341"/>
    </location>
</feature>
<feature type="domain" description="Carbamoyl-phosphate synthase small subunit N-terminal" evidence="9">
    <location>
        <begin position="6"/>
        <end position="137"/>
    </location>
</feature>
<dbReference type="Pfam" id="PF00117">
    <property type="entry name" value="GATase"/>
    <property type="match status" value="1"/>
</dbReference>